<sequence length="192" mass="21238">PYCYSVVELWELYPQLHQYYVAELIRALRLPPFLGTLVGKRPDPSDIRVFTMTISPIAAMEDCFKRSALHMISDIVVDAGEYVLEKNIPAAKRTERHSSSLTSRVVTHVTLMVFKVGGAAAGRAVGGARGEYWGEIIGCTVAPLAHLQAKVLMRTVWPRLSGSSHRSSRPTRSVFGSSKEGDKLRGSSRRSH</sequence>
<reference evidence="2 3" key="1">
    <citation type="submission" date="2017-03" db="EMBL/GenBank/DDBJ databases">
        <title>An alternative strategy for trypanosome survival in the mammalian bloodstream revealed through genome and transcriptome analysis of the ubiquitous bovine parasite Trypanosoma (Megatrypanum) theileri.</title>
        <authorList>
            <person name="Kelly S."/>
            <person name="Ivens A."/>
            <person name="Mott A."/>
            <person name="O'Neill E."/>
            <person name="Emms D."/>
            <person name="Macleod O."/>
            <person name="Voorheis P."/>
            <person name="Matthews J."/>
            <person name="Matthews K."/>
            <person name="Carrington M."/>
        </authorList>
    </citation>
    <scope>NUCLEOTIDE SEQUENCE [LARGE SCALE GENOMIC DNA]</scope>
    <source>
        <strain evidence="2">Edinburgh</strain>
    </source>
</reference>
<proteinExistence type="predicted"/>
<dbReference type="GeneID" id="39991456"/>
<dbReference type="Proteomes" id="UP000192257">
    <property type="component" value="Unassembled WGS sequence"/>
</dbReference>
<keyword evidence="3" id="KW-1185">Reference proteome</keyword>
<dbReference type="Pfam" id="PF19224">
    <property type="entry name" value="pATOM36"/>
    <property type="match status" value="1"/>
</dbReference>
<organism evidence="2 3">
    <name type="scientific">Trypanosoma theileri</name>
    <dbReference type="NCBI Taxonomy" id="67003"/>
    <lineage>
        <taxon>Eukaryota</taxon>
        <taxon>Discoba</taxon>
        <taxon>Euglenozoa</taxon>
        <taxon>Kinetoplastea</taxon>
        <taxon>Metakinetoplastina</taxon>
        <taxon>Trypanosomatida</taxon>
        <taxon>Trypanosomatidae</taxon>
        <taxon>Trypanosoma</taxon>
    </lineage>
</organism>
<gene>
    <name evidence="2" type="ORF">TM35_001071080</name>
</gene>
<dbReference type="RefSeq" id="XP_028877037.1">
    <property type="nucleotide sequence ID" value="XM_029031676.1"/>
</dbReference>
<dbReference type="VEuPathDB" id="TriTrypDB:TM35_001071080"/>
<evidence type="ECO:0000313" key="3">
    <source>
        <dbReference type="Proteomes" id="UP000192257"/>
    </source>
</evidence>
<accession>A0A1X0NEB7</accession>
<feature type="region of interest" description="Disordered" evidence="1">
    <location>
        <begin position="161"/>
        <end position="192"/>
    </location>
</feature>
<evidence type="ECO:0000313" key="2">
    <source>
        <dbReference type="EMBL" id="ORC81757.1"/>
    </source>
</evidence>
<protein>
    <submittedName>
        <fullName evidence="2">Uncharacterized protein</fullName>
    </submittedName>
</protein>
<comment type="caution">
    <text evidence="2">The sequence shown here is derived from an EMBL/GenBank/DDBJ whole genome shotgun (WGS) entry which is preliminary data.</text>
</comment>
<dbReference type="InterPro" id="IPR043645">
    <property type="entry name" value="pATOM36"/>
</dbReference>
<feature type="compositionally biased region" description="Polar residues" evidence="1">
    <location>
        <begin position="161"/>
        <end position="176"/>
    </location>
</feature>
<evidence type="ECO:0000256" key="1">
    <source>
        <dbReference type="SAM" id="MobiDB-lite"/>
    </source>
</evidence>
<dbReference type="AlphaFoldDB" id="A0A1X0NEB7"/>
<feature type="non-terminal residue" evidence="2">
    <location>
        <position position="1"/>
    </location>
</feature>
<name>A0A1X0NEB7_9TRYP</name>
<dbReference type="EMBL" id="NBCO01000107">
    <property type="protein sequence ID" value="ORC81757.1"/>
    <property type="molecule type" value="Genomic_DNA"/>
</dbReference>